<dbReference type="AlphaFoldDB" id="A0A087UMH6"/>
<dbReference type="Pfam" id="PF02121">
    <property type="entry name" value="IP_trans"/>
    <property type="match status" value="1"/>
</dbReference>
<dbReference type="PANTHER" id="PTHR10658">
    <property type="entry name" value="PHOSPHATIDYLINOSITOL TRANSFER PROTEIN"/>
    <property type="match status" value="1"/>
</dbReference>
<accession>A0A087UMH6</accession>
<organism evidence="3 4">
    <name type="scientific">Stegodyphus mimosarum</name>
    <name type="common">African social velvet spider</name>
    <dbReference type="NCBI Taxonomy" id="407821"/>
    <lineage>
        <taxon>Eukaryota</taxon>
        <taxon>Metazoa</taxon>
        <taxon>Ecdysozoa</taxon>
        <taxon>Arthropoda</taxon>
        <taxon>Chelicerata</taxon>
        <taxon>Arachnida</taxon>
        <taxon>Araneae</taxon>
        <taxon>Araneomorphae</taxon>
        <taxon>Entelegynae</taxon>
        <taxon>Eresoidea</taxon>
        <taxon>Eresidae</taxon>
        <taxon>Stegodyphus</taxon>
    </lineage>
</organism>
<dbReference type="InterPro" id="IPR023393">
    <property type="entry name" value="START-like_dom_sf"/>
</dbReference>
<feature type="non-terminal residue" evidence="3">
    <location>
        <position position="162"/>
    </location>
</feature>
<dbReference type="GO" id="GO:0005737">
    <property type="term" value="C:cytoplasm"/>
    <property type="evidence" value="ECO:0007669"/>
    <property type="project" value="TreeGrafter"/>
</dbReference>
<dbReference type="Gene3D" id="3.30.530.20">
    <property type="match status" value="1"/>
</dbReference>
<dbReference type="Proteomes" id="UP000054359">
    <property type="component" value="Unassembled WGS sequence"/>
</dbReference>
<feature type="domain" description="Phosphatidylinositol transfer protein N-terminal" evidence="2">
    <location>
        <begin position="1"/>
        <end position="143"/>
    </location>
</feature>
<protein>
    <submittedName>
        <fullName evidence="3">Phosphatidylinositol transfer protein alpha isoform</fullName>
    </submittedName>
</protein>
<evidence type="ECO:0000259" key="2">
    <source>
        <dbReference type="Pfam" id="PF02121"/>
    </source>
</evidence>
<dbReference type="OMA" id="ETMHCAD"/>
<dbReference type="SUPFAM" id="SSF55961">
    <property type="entry name" value="Bet v1-like"/>
    <property type="match status" value="1"/>
</dbReference>
<dbReference type="PANTHER" id="PTHR10658:SF11">
    <property type="entry name" value="VIBRATOR, ISOFORM B"/>
    <property type="match status" value="1"/>
</dbReference>
<feature type="region of interest" description="Disordered" evidence="1">
    <location>
        <begin position="44"/>
        <end position="67"/>
    </location>
</feature>
<sequence>MKDDFFISIETMHCADRGDQENVHELPPEKLRIREVEYIDIGNDPVAPKDYKETEDPSKFKSEKTGRGSLTGNWRDTVNPVMCAYKLVTVEFKWFGLQTKVESFIQSAEQRLFLKFHREVFCWIDQWYGLTMADIRRMEEETKNALQAQIAEGEIRGTLVEE</sequence>
<reference evidence="3 4" key="1">
    <citation type="submission" date="2013-11" db="EMBL/GenBank/DDBJ databases">
        <title>Genome sequencing of Stegodyphus mimosarum.</title>
        <authorList>
            <person name="Bechsgaard J."/>
        </authorList>
    </citation>
    <scope>NUCLEOTIDE SEQUENCE [LARGE SCALE GENOMIC DNA]</scope>
</reference>
<dbReference type="EMBL" id="KK120562">
    <property type="protein sequence ID" value="KFM78565.1"/>
    <property type="molecule type" value="Genomic_DNA"/>
</dbReference>
<dbReference type="OrthoDB" id="18453at2759"/>
<dbReference type="GO" id="GO:0008526">
    <property type="term" value="F:phosphatidylinositol transfer activity"/>
    <property type="evidence" value="ECO:0007669"/>
    <property type="project" value="TreeGrafter"/>
</dbReference>
<evidence type="ECO:0000313" key="4">
    <source>
        <dbReference type="Proteomes" id="UP000054359"/>
    </source>
</evidence>
<dbReference type="STRING" id="407821.A0A087UMH6"/>
<evidence type="ECO:0000313" key="3">
    <source>
        <dbReference type="EMBL" id="KFM78565.1"/>
    </source>
</evidence>
<dbReference type="InterPro" id="IPR001666">
    <property type="entry name" value="PI_transfer"/>
</dbReference>
<proteinExistence type="predicted"/>
<evidence type="ECO:0000256" key="1">
    <source>
        <dbReference type="SAM" id="MobiDB-lite"/>
    </source>
</evidence>
<dbReference type="InterPro" id="IPR055261">
    <property type="entry name" value="PI_transfer_N"/>
</dbReference>
<gene>
    <name evidence="3" type="ORF">X975_04730</name>
</gene>
<dbReference type="GO" id="GO:0031210">
    <property type="term" value="F:phosphatidylcholine binding"/>
    <property type="evidence" value="ECO:0007669"/>
    <property type="project" value="TreeGrafter"/>
</dbReference>
<dbReference type="PRINTS" id="PR00391">
    <property type="entry name" value="PITRANSFER"/>
</dbReference>
<dbReference type="GO" id="GO:0035091">
    <property type="term" value="F:phosphatidylinositol binding"/>
    <property type="evidence" value="ECO:0007669"/>
    <property type="project" value="TreeGrafter"/>
</dbReference>
<keyword evidence="4" id="KW-1185">Reference proteome</keyword>
<feature type="compositionally biased region" description="Basic and acidic residues" evidence="1">
    <location>
        <begin position="47"/>
        <end position="66"/>
    </location>
</feature>
<dbReference type="GO" id="GO:0008525">
    <property type="term" value="F:phosphatidylcholine transporter activity"/>
    <property type="evidence" value="ECO:0007669"/>
    <property type="project" value="TreeGrafter"/>
</dbReference>
<name>A0A087UMH6_STEMI</name>